<name>A0ABV4K5V5_9BACT</name>
<evidence type="ECO:0000313" key="7">
    <source>
        <dbReference type="Proteomes" id="UP001568698"/>
    </source>
</evidence>
<dbReference type="Gene3D" id="3.30.910.20">
    <property type="entry name" value="Skp domain"/>
    <property type="match status" value="1"/>
</dbReference>
<dbReference type="PROSITE" id="PS51257">
    <property type="entry name" value="PROKAR_LIPOPROTEIN"/>
    <property type="match status" value="1"/>
</dbReference>
<dbReference type="SUPFAM" id="SSF111384">
    <property type="entry name" value="OmpH-like"/>
    <property type="match status" value="1"/>
</dbReference>
<dbReference type="InterPro" id="IPR005632">
    <property type="entry name" value="Chaperone_Skp"/>
</dbReference>
<reference evidence="6 7" key="1">
    <citation type="submission" date="2024-08" db="EMBL/GenBank/DDBJ databases">
        <title>Sulfate-reducing bacteria isolated from formation water of the oil field in Kazakhstan and description of Pseudodesulfovibrio sp.</title>
        <authorList>
            <person name="Bidzhieva S.K."/>
            <person name="Tourova T.P."/>
            <person name="Grouzdev D.S."/>
            <person name="Beletsky A.V."/>
            <person name="Sokolova D.S."/>
            <person name="Samigullina S.R."/>
            <person name="Poltaraus A.B."/>
            <person name="Avtukh A.N."/>
            <person name="Tereshina V.M."/>
            <person name="Zhaparov N.S."/>
            <person name="Mardanov A.V."/>
            <person name="Nazina T.N."/>
        </authorList>
    </citation>
    <scope>NUCLEOTIDE SEQUENCE [LARGE SCALE GENOMIC DNA]</scope>
    <source>
        <strain evidence="6 7">9FUS</strain>
    </source>
</reference>
<gene>
    <name evidence="6" type="ORF">AB6M95_16515</name>
</gene>
<feature type="compositionally biased region" description="Basic and acidic residues" evidence="4">
    <location>
        <begin position="181"/>
        <end position="194"/>
    </location>
</feature>
<protein>
    <submittedName>
        <fullName evidence="6">OmpH family outer membrane protein</fullName>
    </submittedName>
</protein>
<sequence>MKRILPLLFVAILALGLSACNQEPSVKVGVVDEAAAFKENKLATEAMAHLQEMGKPLQQKAEAAYKAMQANQTEETVAAYKLAMGELQNTMNAEQQRVVAMVDAKFNEILENYRKEKGLSLILSKQAVIASSEAVDITKDIEAAMNAVTMDFSLPEAPKAEAPAAEQAAPAAEKAAPAAEDDAKAAPEAKKAAE</sequence>
<evidence type="ECO:0000256" key="3">
    <source>
        <dbReference type="SAM" id="Coils"/>
    </source>
</evidence>
<organism evidence="6 7">
    <name type="scientific">Pseudodesulfovibrio karagichevae</name>
    <dbReference type="NCBI Taxonomy" id="3239305"/>
    <lineage>
        <taxon>Bacteria</taxon>
        <taxon>Pseudomonadati</taxon>
        <taxon>Thermodesulfobacteriota</taxon>
        <taxon>Desulfovibrionia</taxon>
        <taxon>Desulfovibrionales</taxon>
        <taxon>Desulfovibrionaceae</taxon>
    </lineage>
</organism>
<evidence type="ECO:0000256" key="4">
    <source>
        <dbReference type="SAM" id="MobiDB-lite"/>
    </source>
</evidence>
<dbReference type="PANTHER" id="PTHR35089">
    <property type="entry name" value="CHAPERONE PROTEIN SKP"/>
    <property type="match status" value="1"/>
</dbReference>
<keyword evidence="3" id="KW-0175">Coiled coil</keyword>
<dbReference type="Proteomes" id="UP001568698">
    <property type="component" value="Unassembled WGS sequence"/>
</dbReference>
<feature type="chain" id="PRO_5045965172" evidence="5">
    <location>
        <begin position="20"/>
        <end position="194"/>
    </location>
</feature>
<comment type="caution">
    <text evidence="6">The sequence shown here is derived from an EMBL/GenBank/DDBJ whole genome shotgun (WGS) entry which is preliminary data.</text>
</comment>
<feature type="region of interest" description="Disordered" evidence="4">
    <location>
        <begin position="158"/>
        <end position="194"/>
    </location>
</feature>
<dbReference type="EMBL" id="JBGLYH010000064">
    <property type="protein sequence ID" value="MEZ7198354.1"/>
    <property type="molecule type" value="Genomic_DNA"/>
</dbReference>
<dbReference type="RefSeq" id="WP_371387846.1">
    <property type="nucleotide sequence ID" value="NZ_JBGLYH010000064.1"/>
</dbReference>
<proteinExistence type="inferred from homology"/>
<keyword evidence="2 5" id="KW-0732">Signal</keyword>
<evidence type="ECO:0000256" key="1">
    <source>
        <dbReference type="ARBA" id="ARBA00009091"/>
    </source>
</evidence>
<evidence type="ECO:0000256" key="2">
    <source>
        <dbReference type="ARBA" id="ARBA00022729"/>
    </source>
</evidence>
<feature type="signal peptide" evidence="5">
    <location>
        <begin position="1"/>
        <end position="19"/>
    </location>
</feature>
<keyword evidence="7" id="KW-1185">Reference proteome</keyword>
<accession>A0ABV4K5V5</accession>
<feature type="compositionally biased region" description="Low complexity" evidence="4">
    <location>
        <begin position="158"/>
        <end position="178"/>
    </location>
</feature>
<dbReference type="SMART" id="SM00935">
    <property type="entry name" value="OmpH"/>
    <property type="match status" value="1"/>
</dbReference>
<dbReference type="PANTHER" id="PTHR35089:SF1">
    <property type="entry name" value="CHAPERONE PROTEIN SKP"/>
    <property type="match status" value="1"/>
</dbReference>
<dbReference type="InterPro" id="IPR024930">
    <property type="entry name" value="Skp_dom_sf"/>
</dbReference>
<dbReference type="Pfam" id="PF03938">
    <property type="entry name" value="OmpH"/>
    <property type="match status" value="1"/>
</dbReference>
<feature type="coiled-coil region" evidence="3">
    <location>
        <begin position="70"/>
        <end position="97"/>
    </location>
</feature>
<evidence type="ECO:0000256" key="5">
    <source>
        <dbReference type="SAM" id="SignalP"/>
    </source>
</evidence>
<comment type="similarity">
    <text evidence="1">Belongs to the Skp family.</text>
</comment>
<evidence type="ECO:0000313" key="6">
    <source>
        <dbReference type="EMBL" id="MEZ7198354.1"/>
    </source>
</evidence>